<dbReference type="Pfam" id="PF12169">
    <property type="entry name" value="DNA_pol3_gamma3"/>
    <property type="match status" value="1"/>
</dbReference>
<dbReference type="Gene3D" id="3.40.50.300">
    <property type="entry name" value="P-loop containing nucleotide triphosphate hydrolases"/>
    <property type="match status" value="1"/>
</dbReference>
<gene>
    <name evidence="11" type="primary">dnaX</name>
    <name evidence="14" type="ORF">FRZ61_04730</name>
</gene>
<dbReference type="OrthoDB" id="9810148at2"/>
<keyword evidence="2 11" id="KW-0808">Transferase</keyword>
<evidence type="ECO:0000256" key="4">
    <source>
        <dbReference type="ARBA" id="ARBA00022705"/>
    </source>
</evidence>
<name>A0A5J6N0Y2_9PROT</name>
<dbReference type="Proteomes" id="UP000325797">
    <property type="component" value="Chromosome"/>
</dbReference>
<dbReference type="KEGG" id="hadh:FRZ61_04730"/>
<dbReference type="InterPro" id="IPR050238">
    <property type="entry name" value="DNA_Rep/Repair_Clamp_Loader"/>
</dbReference>
<comment type="function">
    <text evidence="11">DNA polymerase III is a complex, multichain enzyme responsible for most of the replicative synthesis in bacteria. This DNA polymerase also exhibits 3' to 5' exonuclease activity.</text>
</comment>
<dbReference type="EMBL" id="CP042582">
    <property type="protein sequence ID" value="QEX20556.1"/>
    <property type="molecule type" value="Genomic_DNA"/>
</dbReference>
<reference evidence="14 15" key="1">
    <citation type="submission" date="2019-08" db="EMBL/GenBank/DDBJ databases">
        <title>Hyperibacter terrae gen. nov., sp. nov. and Hyperibacter viscosus sp. nov., two new members in the family Rhodospirillaceae isolated from the rhizosphere of Hypericum perforatum.</title>
        <authorList>
            <person name="Noviana Z."/>
        </authorList>
    </citation>
    <scope>NUCLEOTIDE SEQUENCE [LARGE SCALE GENOMIC DNA]</scope>
    <source>
        <strain evidence="14 15">R5959</strain>
    </source>
</reference>
<evidence type="ECO:0000313" key="15">
    <source>
        <dbReference type="Proteomes" id="UP000325797"/>
    </source>
</evidence>
<dbReference type="Gene3D" id="1.10.8.60">
    <property type="match status" value="1"/>
</dbReference>
<sequence length="617" mass="65164">MTEERDSPSTDPGPYRVLARKYRPRNFAEMIGQDAMVRTLSNAIAQGRLAHAFILTGVRGVGKTTTARILARVFNCIGPDGKGGPTVEPCGVCEPCRAIAEDRFVDVMEMDAASRTGVGDIRELIDGVRYAPVQARYKVYIIDEVHMLSTAAFNALLKTLEEPPPHVKFIFATTEIRKVPVTVLSRCQRFDLRRVEAETLAAHFGRIAEAEGAKLSAAALALIARAADGSVRDGLSLLDQAIARGEDKTEIGEATVREMLGLADRSQLFDLFERAMKGDASGTLSLLAELYKAGADPVVVLQDLLGLTHWLTRVKLVPETINDPALPETERTRGKSLADALAIPVLARAWQMLLKGLGETQAAPSPLQAAEMALIRLIHASSLPTPGDLVKRIEEQGGTAAIAPSPRAAGTNGGGTGARGLATSAVAAGAPIGSPGAAPAGAVTNALATAPLQAPAQASPGAALIPDPQSFEGLVAAVAKMREGMLHGHLLNDVHLVHFEPGRLELRLGPGAPSNLANRLGQLMTERTGRRWVVAISGEAGMPTLREQAQAEDRRQRQEASAHPLVQAVMKSFPGAAIEAIRQLKPEPAAAATPAPDDMADDIGEDAVLAPEEPGLD</sequence>
<evidence type="ECO:0000256" key="7">
    <source>
        <dbReference type="ARBA" id="ARBA00022833"/>
    </source>
</evidence>
<evidence type="ECO:0000256" key="5">
    <source>
        <dbReference type="ARBA" id="ARBA00022723"/>
    </source>
</evidence>
<dbReference type="GO" id="GO:0046872">
    <property type="term" value="F:metal ion binding"/>
    <property type="evidence" value="ECO:0007669"/>
    <property type="project" value="UniProtKB-KW"/>
</dbReference>
<keyword evidence="3 11" id="KW-0548">Nucleotidyltransferase</keyword>
<dbReference type="InterPro" id="IPR003593">
    <property type="entry name" value="AAA+_ATPase"/>
</dbReference>
<feature type="region of interest" description="Disordered" evidence="12">
    <location>
        <begin position="585"/>
        <end position="617"/>
    </location>
</feature>
<keyword evidence="5" id="KW-0479">Metal-binding</keyword>
<evidence type="ECO:0000256" key="10">
    <source>
        <dbReference type="ARBA" id="ARBA00049244"/>
    </source>
</evidence>
<dbReference type="InterPro" id="IPR022107">
    <property type="entry name" value="DNA_pol_III_gamma/tau_C"/>
</dbReference>
<dbReference type="Pfam" id="PF22608">
    <property type="entry name" value="DNAX_ATPase_lid"/>
    <property type="match status" value="1"/>
</dbReference>
<feature type="domain" description="AAA+ ATPase" evidence="13">
    <location>
        <begin position="49"/>
        <end position="196"/>
    </location>
</feature>
<dbReference type="SUPFAM" id="SSF48019">
    <property type="entry name" value="post-AAA+ oligomerization domain-like"/>
    <property type="match status" value="1"/>
</dbReference>
<dbReference type="InterPro" id="IPR045085">
    <property type="entry name" value="HLD_clamp_pol_III_gamma_tau"/>
</dbReference>
<organism evidence="14 15">
    <name type="scientific">Hypericibacter adhaerens</name>
    <dbReference type="NCBI Taxonomy" id="2602016"/>
    <lineage>
        <taxon>Bacteria</taxon>
        <taxon>Pseudomonadati</taxon>
        <taxon>Pseudomonadota</taxon>
        <taxon>Alphaproteobacteria</taxon>
        <taxon>Rhodospirillales</taxon>
        <taxon>Dongiaceae</taxon>
        <taxon>Hypericibacter</taxon>
    </lineage>
</organism>
<keyword evidence="4 11" id="KW-0235">DNA replication</keyword>
<evidence type="ECO:0000256" key="11">
    <source>
        <dbReference type="RuleBase" id="RU364063"/>
    </source>
</evidence>
<evidence type="ECO:0000259" key="13">
    <source>
        <dbReference type="SMART" id="SM00382"/>
    </source>
</evidence>
<dbReference type="GO" id="GO:0003677">
    <property type="term" value="F:DNA binding"/>
    <property type="evidence" value="ECO:0007669"/>
    <property type="project" value="InterPro"/>
</dbReference>
<accession>A0A5J6N0Y2</accession>
<dbReference type="FunFam" id="1.20.272.10:FF:000003">
    <property type="entry name" value="DNA polymerase III subunit gamma/tau"/>
    <property type="match status" value="1"/>
</dbReference>
<evidence type="ECO:0000256" key="9">
    <source>
        <dbReference type="ARBA" id="ARBA00022932"/>
    </source>
</evidence>
<dbReference type="Pfam" id="PF13177">
    <property type="entry name" value="DNA_pol3_delta2"/>
    <property type="match status" value="1"/>
</dbReference>
<keyword evidence="6 11" id="KW-0547">Nucleotide-binding</keyword>
<dbReference type="GO" id="GO:0009360">
    <property type="term" value="C:DNA polymerase III complex"/>
    <property type="evidence" value="ECO:0007669"/>
    <property type="project" value="InterPro"/>
</dbReference>
<dbReference type="PANTHER" id="PTHR11669">
    <property type="entry name" value="REPLICATION FACTOR C / DNA POLYMERASE III GAMMA-TAU SUBUNIT"/>
    <property type="match status" value="1"/>
</dbReference>
<dbReference type="GO" id="GO:0006261">
    <property type="term" value="P:DNA-templated DNA replication"/>
    <property type="evidence" value="ECO:0007669"/>
    <property type="project" value="TreeGrafter"/>
</dbReference>
<dbReference type="FunFam" id="3.40.50.300:FF:000014">
    <property type="entry name" value="DNA polymerase III subunit gamma/tau"/>
    <property type="match status" value="1"/>
</dbReference>
<keyword evidence="15" id="KW-1185">Reference proteome</keyword>
<keyword evidence="8 11" id="KW-0067">ATP-binding</keyword>
<dbReference type="InterPro" id="IPR008921">
    <property type="entry name" value="DNA_pol3_clamp-load_cplx_C"/>
</dbReference>
<evidence type="ECO:0000256" key="8">
    <source>
        <dbReference type="ARBA" id="ARBA00022840"/>
    </source>
</evidence>
<dbReference type="Pfam" id="PF12362">
    <property type="entry name" value="DUF3646"/>
    <property type="match status" value="1"/>
</dbReference>
<comment type="similarity">
    <text evidence="1 11">Belongs to the DnaX/STICHEL family.</text>
</comment>
<dbReference type="GO" id="GO:0003887">
    <property type="term" value="F:DNA-directed DNA polymerase activity"/>
    <property type="evidence" value="ECO:0007669"/>
    <property type="project" value="UniProtKB-KW"/>
</dbReference>
<keyword evidence="9 11" id="KW-0239">DNA-directed DNA polymerase</keyword>
<dbReference type="FunFam" id="1.10.8.60:FF:000013">
    <property type="entry name" value="DNA polymerase III subunit gamma/tau"/>
    <property type="match status" value="1"/>
</dbReference>
<protein>
    <recommendedName>
        <fullName evidence="11">DNA polymerase III subunit gamma/tau</fullName>
        <ecNumber evidence="11">2.7.7.7</ecNumber>
    </recommendedName>
</protein>
<dbReference type="AlphaFoldDB" id="A0A5J6N0Y2"/>
<dbReference type="SUPFAM" id="SSF52540">
    <property type="entry name" value="P-loop containing nucleoside triphosphate hydrolases"/>
    <property type="match status" value="1"/>
</dbReference>
<dbReference type="InterPro" id="IPR027417">
    <property type="entry name" value="P-loop_NTPase"/>
</dbReference>
<comment type="catalytic activity">
    <reaction evidence="10 11">
        <text>DNA(n) + a 2'-deoxyribonucleoside 5'-triphosphate = DNA(n+1) + diphosphate</text>
        <dbReference type="Rhea" id="RHEA:22508"/>
        <dbReference type="Rhea" id="RHEA-COMP:17339"/>
        <dbReference type="Rhea" id="RHEA-COMP:17340"/>
        <dbReference type="ChEBI" id="CHEBI:33019"/>
        <dbReference type="ChEBI" id="CHEBI:61560"/>
        <dbReference type="ChEBI" id="CHEBI:173112"/>
        <dbReference type="EC" id="2.7.7.7"/>
    </reaction>
</comment>
<evidence type="ECO:0000313" key="14">
    <source>
        <dbReference type="EMBL" id="QEX20556.1"/>
    </source>
</evidence>
<keyword evidence="7" id="KW-0862">Zinc</keyword>
<proteinExistence type="inferred from homology"/>
<dbReference type="CDD" id="cd00009">
    <property type="entry name" value="AAA"/>
    <property type="match status" value="1"/>
</dbReference>
<dbReference type="SMART" id="SM00382">
    <property type="entry name" value="AAA"/>
    <property type="match status" value="1"/>
</dbReference>
<evidence type="ECO:0000256" key="1">
    <source>
        <dbReference type="ARBA" id="ARBA00006360"/>
    </source>
</evidence>
<evidence type="ECO:0000256" key="2">
    <source>
        <dbReference type="ARBA" id="ARBA00022679"/>
    </source>
</evidence>
<dbReference type="RefSeq" id="WP_151114792.1">
    <property type="nucleotide sequence ID" value="NZ_CP042582.1"/>
</dbReference>
<dbReference type="EC" id="2.7.7.7" evidence="11"/>
<feature type="compositionally biased region" description="Low complexity" evidence="12">
    <location>
        <begin position="586"/>
        <end position="597"/>
    </location>
</feature>
<dbReference type="NCBIfam" id="TIGR02397">
    <property type="entry name" value="dnaX_nterm"/>
    <property type="match status" value="1"/>
</dbReference>
<dbReference type="NCBIfam" id="NF006585">
    <property type="entry name" value="PRK09111.1"/>
    <property type="match status" value="1"/>
</dbReference>
<evidence type="ECO:0000256" key="3">
    <source>
        <dbReference type="ARBA" id="ARBA00022695"/>
    </source>
</evidence>
<comment type="subunit">
    <text evidence="11">DNA polymerase III contains a core (composed of alpha, epsilon and theta chains) that associates with a tau subunit. This core dimerizes to form the POLIII' complex. PolIII' associates with the gamma complex (composed of gamma, delta, delta', psi and chi chains) and with the beta chain to form the complete DNA polymerase III complex.</text>
</comment>
<dbReference type="InterPro" id="IPR022754">
    <property type="entry name" value="DNA_pol_III_gamma-3"/>
</dbReference>
<evidence type="ECO:0000256" key="6">
    <source>
        <dbReference type="ARBA" id="ARBA00022741"/>
    </source>
</evidence>
<dbReference type="PANTHER" id="PTHR11669:SF0">
    <property type="entry name" value="PROTEIN STICHEL-LIKE 2"/>
    <property type="match status" value="1"/>
</dbReference>
<evidence type="ECO:0000256" key="12">
    <source>
        <dbReference type="SAM" id="MobiDB-lite"/>
    </source>
</evidence>
<dbReference type="InterPro" id="IPR012763">
    <property type="entry name" value="DNA_pol_III_sug/sutau_N"/>
</dbReference>
<dbReference type="GO" id="GO:0005524">
    <property type="term" value="F:ATP binding"/>
    <property type="evidence" value="ECO:0007669"/>
    <property type="project" value="UniProtKB-KW"/>
</dbReference>
<dbReference type="Gene3D" id="1.20.272.10">
    <property type="match status" value="1"/>
</dbReference>